<accession>A0A6I9TIJ2</accession>
<dbReference type="InterPro" id="IPR036047">
    <property type="entry name" value="F-box-like_dom_sf"/>
</dbReference>
<dbReference type="RefSeq" id="XP_011083944.1">
    <property type="nucleotide sequence ID" value="XM_011085642.2"/>
</dbReference>
<dbReference type="InterPro" id="IPR032675">
    <property type="entry name" value="LRR_dom_sf"/>
</dbReference>
<gene>
    <name evidence="3" type="primary">LOC105166330</name>
</gene>
<reference evidence="3" key="1">
    <citation type="submission" date="2025-08" db="UniProtKB">
        <authorList>
            <consortium name="RefSeq"/>
        </authorList>
    </citation>
    <scope>IDENTIFICATION</scope>
</reference>
<dbReference type="InterPro" id="IPR006553">
    <property type="entry name" value="Leu-rich_rpt_Cys-con_subtyp"/>
</dbReference>
<dbReference type="Gramene" id="SIN_1006105.t">
    <property type="protein sequence ID" value="SIN_1006105.t"/>
    <property type="gene ID" value="SIN_1006105"/>
</dbReference>
<dbReference type="Pfam" id="PF12937">
    <property type="entry name" value="F-box-like"/>
    <property type="match status" value="1"/>
</dbReference>
<dbReference type="SUPFAM" id="SSF81383">
    <property type="entry name" value="F-box domain"/>
    <property type="match status" value="1"/>
</dbReference>
<dbReference type="Gene3D" id="1.20.1280.50">
    <property type="match status" value="1"/>
</dbReference>
<feature type="domain" description="F-box" evidence="1">
    <location>
        <begin position="26"/>
        <end position="61"/>
    </location>
</feature>
<organism evidence="2 3">
    <name type="scientific">Sesamum indicum</name>
    <name type="common">Oriental sesame</name>
    <name type="synonym">Sesamum orientale</name>
    <dbReference type="NCBI Taxonomy" id="4182"/>
    <lineage>
        <taxon>Eukaryota</taxon>
        <taxon>Viridiplantae</taxon>
        <taxon>Streptophyta</taxon>
        <taxon>Embryophyta</taxon>
        <taxon>Tracheophyta</taxon>
        <taxon>Spermatophyta</taxon>
        <taxon>Magnoliopsida</taxon>
        <taxon>eudicotyledons</taxon>
        <taxon>Gunneridae</taxon>
        <taxon>Pentapetalae</taxon>
        <taxon>asterids</taxon>
        <taxon>lamiids</taxon>
        <taxon>Lamiales</taxon>
        <taxon>Pedaliaceae</taxon>
        <taxon>Sesamum</taxon>
    </lineage>
</organism>
<dbReference type="AlphaFoldDB" id="A0A6I9TIJ2"/>
<dbReference type="Pfam" id="PF13516">
    <property type="entry name" value="LRR_6"/>
    <property type="match status" value="1"/>
</dbReference>
<dbReference type="GeneID" id="105166330"/>
<dbReference type="Gene3D" id="3.80.10.10">
    <property type="entry name" value="Ribonuclease Inhibitor"/>
    <property type="match status" value="1"/>
</dbReference>
<dbReference type="Proteomes" id="UP000504604">
    <property type="component" value="Linkage group LG7"/>
</dbReference>
<dbReference type="PANTHER" id="PTHR38926:SF5">
    <property type="entry name" value="F-BOX AND LEUCINE-RICH REPEAT PROTEIN 6"/>
    <property type="match status" value="1"/>
</dbReference>
<dbReference type="SMART" id="SM00367">
    <property type="entry name" value="LRR_CC"/>
    <property type="match status" value="4"/>
</dbReference>
<dbReference type="KEGG" id="sind:105166330"/>
<dbReference type="FunFam" id="3.80.10.10:FF:000674">
    <property type="entry name" value="F-box protein SKIP1"/>
    <property type="match status" value="1"/>
</dbReference>
<evidence type="ECO:0000313" key="3">
    <source>
        <dbReference type="RefSeq" id="XP_011083944.1"/>
    </source>
</evidence>
<dbReference type="InterPro" id="IPR001810">
    <property type="entry name" value="F-box_dom"/>
</dbReference>
<evidence type="ECO:0000313" key="2">
    <source>
        <dbReference type="Proteomes" id="UP000504604"/>
    </source>
</evidence>
<protein>
    <submittedName>
        <fullName evidence="3">F-box protein SKIP1</fullName>
    </submittedName>
</protein>
<evidence type="ECO:0000259" key="1">
    <source>
        <dbReference type="Pfam" id="PF12937"/>
    </source>
</evidence>
<dbReference type="PANTHER" id="PTHR38926">
    <property type="entry name" value="F-BOX DOMAIN CONTAINING PROTEIN, EXPRESSED"/>
    <property type="match status" value="1"/>
</dbReference>
<dbReference type="FunCoup" id="A0A6I9TIJ2">
    <property type="interactions" value="713"/>
</dbReference>
<dbReference type="SUPFAM" id="SSF52047">
    <property type="entry name" value="RNI-like"/>
    <property type="match status" value="1"/>
</dbReference>
<keyword evidence="2" id="KW-1185">Reference proteome</keyword>
<name>A0A6I9TIJ2_SESIN</name>
<dbReference type="InParanoid" id="A0A6I9TIJ2"/>
<sequence length="313" mass="35805">MDDEKDDKNAAETERCAAADWAELTHECLVNIFSRLSLQDRWRGAMRVCKGWHQVCKDPCLNSVLDLECYFDSTHELPRFWTPEFERKIDNMLESVVGWSAGSLTEIRVRHCSDRSLSLVAQRCPNLEVLSIKSSPHVTDAIMAEIASGCPKIKELNISYCYEISHKTLAIIGSYCPNIYMLKRNLMNWLDPSQHVGIVPNDYLNACPQDGDSEAAAISKFMPHLLHLELRFSKLTAKGLTLISDACENLEYVDLSGCAHVTSRDIATALSNLKKLKTIKKPNFYIPRSVFHTERYGHWRLYDQRFQTDVFRI</sequence>
<dbReference type="InterPro" id="IPR001611">
    <property type="entry name" value="Leu-rich_rpt"/>
</dbReference>
<dbReference type="OrthoDB" id="550575at2759"/>
<proteinExistence type="predicted"/>